<evidence type="ECO:0000256" key="8">
    <source>
        <dbReference type="ARBA" id="ARBA00022989"/>
    </source>
</evidence>
<gene>
    <name evidence="14" type="ORF">CVLEPA_LOCUS12270</name>
</gene>
<keyword evidence="6 11" id="KW-0812">Transmembrane</keyword>
<keyword evidence="8" id="KW-1133">Transmembrane helix</keyword>
<feature type="domain" description="Fucosyltransferase N-terminal" evidence="13">
    <location>
        <begin position="53"/>
        <end position="163"/>
    </location>
</feature>
<dbReference type="Pfam" id="PF00852">
    <property type="entry name" value="Glyco_transf_10"/>
    <property type="match status" value="1"/>
</dbReference>
<dbReference type="PANTHER" id="PTHR11929:SF145">
    <property type="entry name" value="ALPHA-(1,3)-FUCOSYLTRANSFERASE FUT-1"/>
    <property type="match status" value="1"/>
</dbReference>
<keyword evidence="7" id="KW-0735">Signal-anchor</keyword>
<comment type="pathway">
    <text evidence="2">Protein modification; protein glycosylation.</text>
</comment>
<dbReference type="EMBL" id="CAWYQH010000090">
    <property type="protein sequence ID" value="CAK8682057.1"/>
    <property type="molecule type" value="Genomic_DNA"/>
</dbReference>
<evidence type="ECO:0000313" key="14">
    <source>
        <dbReference type="EMBL" id="CAK8682057.1"/>
    </source>
</evidence>
<evidence type="ECO:0000259" key="12">
    <source>
        <dbReference type="Pfam" id="PF00852"/>
    </source>
</evidence>
<evidence type="ECO:0000256" key="5">
    <source>
        <dbReference type="ARBA" id="ARBA00022679"/>
    </source>
</evidence>
<evidence type="ECO:0000256" key="10">
    <source>
        <dbReference type="ARBA" id="ARBA00023180"/>
    </source>
</evidence>
<comment type="similarity">
    <text evidence="3 11">Belongs to the glycosyltransferase 10 family.</text>
</comment>
<protein>
    <recommendedName>
        <fullName evidence="11">Fucosyltransferase</fullName>
        <ecNumber evidence="11">2.4.1.-</ecNumber>
    </recommendedName>
</protein>
<dbReference type="InterPro" id="IPR031481">
    <property type="entry name" value="Glyco_tran_10_N"/>
</dbReference>
<feature type="domain" description="Fucosyltransferase C-terminal" evidence="12">
    <location>
        <begin position="194"/>
        <end position="382"/>
    </location>
</feature>
<comment type="caution">
    <text evidence="14">The sequence shown here is derived from an EMBL/GenBank/DDBJ whole genome shotgun (WGS) entry which is preliminary data.</text>
</comment>
<evidence type="ECO:0000256" key="9">
    <source>
        <dbReference type="ARBA" id="ARBA00023136"/>
    </source>
</evidence>
<comment type="subcellular location">
    <subcellularLocation>
        <location evidence="11">Golgi apparatus</location>
        <location evidence="11">Golgi stack membrane</location>
        <topology evidence="11">Single-pass type II membrane protein</topology>
    </subcellularLocation>
    <subcellularLocation>
        <location evidence="1">Membrane</location>
        <topology evidence="1">Single-pass membrane protein</topology>
    </subcellularLocation>
</comment>
<proteinExistence type="inferred from homology"/>
<evidence type="ECO:0000259" key="13">
    <source>
        <dbReference type="Pfam" id="PF17039"/>
    </source>
</evidence>
<accession>A0ABP0FQZ1</accession>
<dbReference type="Proteomes" id="UP001642483">
    <property type="component" value="Unassembled WGS sequence"/>
</dbReference>
<dbReference type="InterPro" id="IPR001503">
    <property type="entry name" value="Glyco_trans_10"/>
</dbReference>
<dbReference type="PANTHER" id="PTHR11929">
    <property type="entry name" value="ALPHA- 1,3 -FUCOSYLTRANSFERASE"/>
    <property type="match status" value="1"/>
</dbReference>
<dbReference type="Gene3D" id="3.40.50.11660">
    <property type="entry name" value="Glycosyl transferase family 10, C-terminal domain"/>
    <property type="match status" value="1"/>
</dbReference>
<keyword evidence="9" id="KW-0472">Membrane</keyword>
<evidence type="ECO:0000256" key="3">
    <source>
        <dbReference type="ARBA" id="ARBA00008919"/>
    </source>
</evidence>
<name>A0ABP0FQZ1_CLALP</name>
<evidence type="ECO:0000256" key="2">
    <source>
        <dbReference type="ARBA" id="ARBA00004922"/>
    </source>
</evidence>
<sequence>MANASNSLKMAEIMKVVIFLAIFGIALSENRIDGSSRNGDVDKEIQITNARNRYYILFWENLFQNQSDRIIPDGSIIDNTCEVSYNARVLPNALAILFHHSSFDSTDIAQIPMYRDPEQIYVWFTMHSPSYMLHIDDNDLKQFPSNFFNWTMSYRREADIHLPINDEGTSVIHRHAKFFAKNSRKLEAIIRLKRNNKLALWHKNDCMKPGISFAPKRDKLVSELMMAGLTVDRVGSCFGNSFNRDSPTLTDVLFGYKFYLALEDSYHCRDYITAEYWSKSLNTFTIPVIWGPAKEDLEALVPKGSYIYADDFSSSAALVEYLHYLDGNDTAYIEYFQWIRDPELIPAYLKQQTDSGLMASMKELCRKARANTEIKVIDDIAEYWFGTEREECLLSEGSQAATHYIKKQRKIEL</sequence>
<evidence type="ECO:0000313" key="15">
    <source>
        <dbReference type="Proteomes" id="UP001642483"/>
    </source>
</evidence>
<dbReference type="Pfam" id="PF17039">
    <property type="entry name" value="Glyco_tran_10_N"/>
    <property type="match status" value="1"/>
</dbReference>
<keyword evidence="5 11" id="KW-0808">Transferase</keyword>
<dbReference type="SUPFAM" id="SSF53756">
    <property type="entry name" value="UDP-Glycosyltransferase/glycogen phosphorylase"/>
    <property type="match status" value="1"/>
</dbReference>
<evidence type="ECO:0000256" key="1">
    <source>
        <dbReference type="ARBA" id="ARBA00004167"/>
    </source>
</evidence>
<evidence type="ECO:0000256" key="6">
    <source>
        <dbReference type="ARBA" id="ARBA00022692"/>
    </source>
</evidence>
<evidence type="ECO:0000256" key="11">
    <source>
        <dbReference type="RuleBase" id="RU003832"/>
    </source>
</evidence>
<dbReference type="InterPro" id="IPR055270">
    <property type="entry name" value="Glyco_tran_10_C"/>
</dbReference>
<keyword evidence="15" id="KW-1185">Reference proteome</keyword>
<keyword evidence="11" id="KW-0333">Golgi apparatus</keyword>
<evidence type="ECO:0000256" key="7">
    <source>
        <dbReference type="ARBA" id="ARBA00022968"/>
    </source>
</evidence>
<dbReference type="InterPro" id="IPR038577">
    <property type="entry name" value="GT10-like_C_sf"/>
</dbReference>
<keyword evidence="4 11" id="KW-0328">Glycosyltransferase</keyword>
<reference evidence="14 15" key="1">
    <citation type="submission" date="2024-02" db="EMBL/GenBank/DDBJ databases">
        <authorList>
            <person name="Daric V."/>
            <person name="Darras S."/>
        </authorList>
    </citation>
    <scope>NUCLEOTIDE SEQUENCE [LARGE SCALE GENOMIC DNA]</scope>
</reference>
<keyword evidence="10" id="KW-0325">Glycoprotein</keyword>
<organism evidence="14 15">
    <name type="scientific">Clavelina lepadiformis</name>
    <name type="common">Light-bulb sea squirt</name>
    <name type="synonym">Ascidia lepadiformis</name>
    <dbReference type="NCBI Taxonomy" id="159417"/>
    <lineage>
        <taxon>Eukaryota</taxon>
        <taxon>Metazoa</taxon>
        <taxon>Chordata</taxon>
        <taxon>Tunicata</taxon>
        <taxon>Ascidiacea</taxon>
        <taxon>Aplousobranchia</taxon>
        <taxon>Clavelinidae</taxon>
        <taxon>Clavelina</taxon>
    </lineage>
</organism>
<dbReference type="EC" id="2.4.1.-" evidence="11"/>
<evidence type="ECO:0000256" key="4">
    <source>
        <dbReference type="ARBA" id="ARBA00022676"/>
    </source>
</evidence>